<keyword evidence="2" id="KW-1185">Reference proteome</keyword>
<reference evidence="1" key="2">
    <citation type="submission" date="2020-11" db="EMBL/GenBank/DDBJ databases">
        <authorList>
            <person name="McCartney M.A."/>
            <person name="Auch B."/>
            <person name="Kono T."/>
            <person name="Mallez S."/>
            <person name="Becker A."/>
            <person name="Gohl D.M."/>
            <person name="Silverstein K.A.T."/>
            <person name="Koren S."/>
            <person name="Bechman K.B."/>
            <person name="Herman A."/>
            <person name="Abrahante J.E."/>
            <person name="Garbe J."/>
        </authorList>
    </citation>
    <scope>NUCLEOTIDE SEQUENCE</scope>
    <source>
        <strain evidence="1">Duluth1</strain>
        <tissue evidence="1">Whole animal</tissue>
    </source>
</reference>
<organism evidence="1 2">
    <name type="scientific">Dreissena polymorpha</name>
    <name type="common">Zebra mussel</name>
    <name type="synonym">Mytilus polymorpha</name>
    <dbReference type="NCBI Taxonomy" id="45954"/>
    <lineage>
        <taxon>Eukaryota</taxon>
        <taxon>Metazoa</taxon>
        <taxon>Spiralia</taxon>
        <taxon>Lophotrochozoa</taxon>
        <taxon>Mollusca</taxon>
        <taxon>Bivalvia</taxon>
        <taxon>Autobranchia</taxon>
        <taxon>Heteroconchia</taxon>
        <taxon>Euheterodonta</taxon>
        <taxon>Imparidentia</taxon>
        <taxon>Neoheterodontei</taxon>
        <taxon>Myida</taxon>
        <taxon>Dreissenoidea</taxon>
        <taxon>Dreissenidae</taxon>
        <taxon>Dreissena</taxon>
    </lineage>
</organism>
<evidence type="ECO:0000313" key="2">
    <source>
        <dbReference type="Proteomes" id="UP000828390"/>
    </source>
</evidence>
<dbReference type="Proteomes" id="UP000828390">
    <property type="component" value="Unassembled WGS sequence"/>
</dbReference>
<name>A0A9D4MHZ6_DREPO</name>
<protein>
    <submittedName>
        <fullName evidence="1">Uncharacterized protein</fullName>
    </submittedName>
</protein>
<reference evidence="1" key="1">
    <citation type="journal article" date="2019" name="bioRxiv">
        <title>The Genome of the Zebra Mussel, Dreissena polymorpha: A Resource for Invasive Species Research.</title>
        <authorList>
            <person name="McCartney M.A."/>
            <person name="Auch B."/>
            <person name="Kono T."/>
            <person name="Mallez S."/>
            <person name="Zhang Y."/>
            <person name="Obille A."/>
            <person name="Becker A."/>
            <person name="Abrahante J.E."/>
            <person name="Garbe J."/>
            <person name="Badalamenti J.P."/>
            <person name="Herman A."/>
            <person name="Mangelson H."/>
            <person name="Liachko I."/>
            <person name="Sullivan S."/>
            <person name="Sone E.D."/>
            <person name="Koren S."/>
            <person name="Silverstein K.A.T."/>
            <person name="Beckman K.B."/>
            <person name="Gohl D.M."/>
        </authorList>
    </citation>
    <scope>NUCLEOTIDE SEQUENCE</scope>
    <source>
        <strain evidence="1">Duluth1</strain>
        <tissue evidence="1">Whole animal</tissue>
    </source>
</reference>
<dbReference type="EMBL" id="JAIWYP010000001">
    <property type="protein sequence ID" value="KAH3876576.1"/>
    <property type="molecule type" value="Genomic_DNA"/>
</dbReference>
<gene>
    <name evidence="1" type="ORF">DPMN_000422</name>
</gene>
<accession>A0A9D4MHZ6</accession>
<dbReference type="AlphaFoldDB" id="A0A9D4MHZ6"/>
<sequence length="80" mass="9230">MAETMASLWKKIKEEKKWPKPCNQPLVVSPTEGLCKNYRTISLISNSNESILQIMLNRLKRKAGELWGGRAGWIQRWSTV</sequence>
<comment type="caution">
    <text evidence="1">The sequence shown here is derived from an EMBL/GenBank/DDBJ whole genome shotgun (WGS) entry which is preliminary data.</text>
</comment>
<evidence type="ECO:0000313" key="1">
    <source>
        <dbReference type="EMBL" id="KAH3876576.1"/>
    </source>
</evidence>
<proteinExistence type="predicted"/>